<dbReference type="KEGG" id="svp:Pan189_22150"/>
<evidence type="ECO:0000256" key="9">
    <source>
        <dbReference type="HAMAP-Rule" id="MF_01463"/>
    </source>
</evidence>
<dbReference type="HAMAP" id="MF_01464_B">
    <property type="entry name" value="SecF_B"/>
    <property type="match status" value="1"/>
</dbReference>
<evidence type="ECO:0000256" key="7">
    <source>
        <dbReference type="ARBA" id="ARBA00023010"/>
    </source>
</evidence>
<evidence type="ECO:0000256" key="4">
    <source>
        <dbReference type="ARBA" id="ARBA00022692"/>
    </source>
</evidence>
<keyword evidence="7 9" id="KW-0811">Translocation</keyword>
<proteinExistence type="inferred from homology"/>
<dbReference type="GO" id="GO:0006605">
    <property type="term" value="P:protein targeting"/>
    <property type="evidence" value="ECO:0007669"/>
    <property type="project" value="UniProtKB-UniRule"/>
</dbReference>
<comment type="function">
    <text evidence="9">Part of the Sec protein translocase complex. Interacts with the SecYEG preprotein conducting channel. SecDF uses the proton motive force (PMF) to complete protein translocation after the ATP-dependent function of SecA.</text>
</comment>
<dbReference type="Gene3D" id="1.20.1640.10">
    <property type="entry name" value="Multidrug efflux transporter AcrB transmembrane domain"/>
    <property type="match status" value="2"/>
</dbReference>
<dbReference type="Pfam" id="PF07549">
    <property type="entry name" value="Sec_GG"/>
    <property type="match status" value="1"/>
</dbReference>
<feature type="transmembrane region" description="Helical" evidence="9">
    <location>
        <begin position="394"/>
        <end position="415"/>
    </location>
</feature>
<keyword evidence="8 9" id="KW-0472">Membrane</keyword>
<evidence type="ECO:0000256" key="6">
    <source>
        <dbReference type="ARBA" id="ARBA00022989"/>
    </source>
</evidence>
<dbReference type="Proteomes" id="UP000317318">
    <property type="component" value="Chromosome"/>
</dbReference>
<evidence type="ECO:0000256" key="2">
    <source>
        <dbReference type="ARBA" id="ARBA00022448"/>
    </source>
</evidence>
<dbReference type="Gene3D" id="3.30.70.3220">
    <property type="match status" value="1"/>
</dbReference>
<feature type="transmembrane region" description="Helical" evidence="9">
    <location>
        <begin position="68"/>
        <end position="87"/>
    </location>
</feature>
<evidence type="ECO:0000256" key="1">
    <source>
        <dbReference type="ARBA" id="ARBA00004651"/>
    </source>
</evidence>
<protein>
    <recommendedName>
        <fullName evidence="9 10">Multifunctional fusion protein</fullName>
    </recommendedName>
    <domain>
        <recommendedName>
            <fullName evidence="9">Protein translocase subunit SecD</fullName>
        </recommendedName>
    </domain>
    <domain>
        <recommendedName>
            <fullName evidence="10">Protein-export membrane protein SecF</fullName>
        </recommendedName>
    </domain>
</protein>
<dbReference type="SUPFAM" id="SSF82866">
    <property type="entry name" value="Multidrug efflux transporter AcrB transmembrane domain"/>
    <property type="match status" value="2"/>
</dbReference>
<dbReference type="Pfam" id="PF02355">
    <property type="entry name" value="SecD_SecF_C"/>
    <property type="match status" value="2"/>
</dbReference>
<dbReference type="Gene3D" id="3.30.1360.200">
    <property type="match status" value="1"/>
</dbReference>
<dbReference type="InterPro" id="IPR005791">
    <property type="entry name" value="SecD"/>
</dbReference>
<keyword evidence="6 9" id="KW-1133">Transmembrane helix</keyword>
<feature type="transmembrane region" description="Helical" evidence="9">
    <location>
        <begin position="448"/>
        <end position="468"/>
    </location>
</feature>
<gene>
    <name evidence="10" type="primary">secF</name>
    <name evidence="9" type="synonym">secD</name>
    <name evidence="14" type="ORF">Pan189_22150</name>
</gene>
<feature type="domain" description="Protein export membrane protein SecD/SecF C-terminal" evidence="12">
    <location>
        <begin position="373"/>
        <end position="537"/>
    </location>
</feature>
<comment type="caution">
    <text evidence="9">Lacks conserved residue(s) required for the propagation of feature annotation.</text>
</comment>
<dbReference type="InterPro" id="IPR005665">
    <property type="entry name" value="SecF_bac"/>
</dbReference>
<dbReference type="InterPro" id="IPR022813">
    <property type="entry name" value="SecD/SecF_arch_bac"/>
</dbReference>
<feature type="transmembrane region" description="Helical" evidence="9">
    <location>
        <begin position="993"/>
        <end position="1020"/>
    </location>
</feature>
<feature type="transmembrane region" description="Helical" evidence="9">
    <location>
        <begin position="489"/>
        <end position="511"/>
    </location>
</feature>
<feature type="domain" description="SecDF P1 head subdomain" evidence="13">
    <location>
        <begin position="263"/>
        <end position="369"/>
    </location>
</feature>
<dbReference type="EMBL" id="CP036268">
    <property type="protein sequence ID" value="QDT37833.1"/>
    <property type="molecule type" value="Genomic_DNA"/>
</dbReference>
<feature type="transmembrane region" description="Helical" evidence="9">
    <location>
        <begin position="876"/>
        <end position="901"/>
    </location>
</feature>
<evidence type="ECO:0000313" key="15">
    <source>
        <dbReference type="Proteomes" id="UP000317318"/>
    </source>
</evidence>
<dbReference type="PRINTS" id="PR01755">
    <property type="entry name" value="SECFTRNLCASE"/>
</dbReference>
<keyword evidence="3 9" id="KW-1003">Cell membrane</keyword>
<dbReference type="RefSeq" id="WP_145363920.1">
    <property type="nucleotide sequence ID" value="NZ_CP036268.1"/>
</dbReference>
<evidence type="ECO:0000256" key="11">
    <source>
        <dbReference type="SAM" id="MobiDB-lite"/>
    </source>
</evidence>
<evidence type="ECO:0000259" key="12">
    <source>
        <dbReference type="Pfam" id="PF02355"/>
    </source>
</evidence>
<evidence type="ECO:0000313" key="14">
    <source>
        <dbReference type="EMBL" id="QDT37833.1"/>
    </source>
</evidence>
<organism evidence="14 15">
    <name type="scientific">Stratiformator vulcanicus</name>
    <dbReference type="NCBI Taxonomy" id="2527980"/>
    <lineage>
        <taxon>Bacteria</taxon>
        <taxon>Pseudomonadati</taxon>
        <taxon>Planctomycetota</taxon>
        <taxon>Planctomycetia</taxon>
        <taxon>Planctomycetales</taxon>
        <taxon>Planctomycetaceae</taxon>
        <taxon>Stratiformator</taxon>
    </lineage>
</organism>
<dbReference type="PANTHER" id="PTHR30081">
    <property type="entry name" value="PROTEIN-EXPORT MEMBRANE PROTEIN SEC"/>
    <property type="match status" value="1"/>
</dbReference>
<sequence length="1041" mass="111622">MLSLLFAQATETVSSEAGSAAVIGDPTTADGVSGWIILLVVLAVFVLPFLIGAALGKLLKLPDLAFKMGVVLFAAAMGSAPFIWAATNGENLKDTINLGIDLAGGTNLVYRVVETEDKPITDQVMDQMVGAVAKRINPSGTEEVTVRRVGRDRLEVIVPGADQEKVEQTKDRIINSGKLEFGILANNNRHRDLIAEARQMSGSERLLYRNGELRAEWIDVAIGADGKFKDVDDRFGVAPRAVNNENKVVELVDSPEQGKRQFLVVYDDPDRRVTGDYLRSAYPTTDQSGRRVVGFSFNAKGASRFGTLTSNYRPPGDSFRHRLSVILNGKIHSAPSIESVISGSGTISGDFSQAEIKALIDVLNAGALQLDIDKSPVSEFTISPLLGEDTVNKALSAILWGGIITLIFVASYYLVAGLIADLCLVLNIILVMGAMAFIEATFTLPGLAGIVLTIGMAVDANVLIFERIREELTRGSSLRMSISNGFDRALSTIVDANVTTLITAVILFVIGTDQVKGFAVTLFIGIVTSMFTALYFGRLMFDILERKRWIKSLKMNKIPGVGSTHFDFLSGTKIAVVVSILFIGTGLGVLFSRGAKMLDIDFRGGTMVTFELTSESDTATVRKILEAVPEFSSDVSVERLTLADDVGEMGRRFRMRTTLKDDSSAGEKQAGTSEGKSESSNAAETTAESDTPKIDELIVSAFEDADLDIRRITMTHGEVDPLTEEAAASFDPLFAGGSLATVTIENDEELGTSTIKRYVTTELEAVAEENGRKYDELDSLVEVIGIEGSGTNAPPGQPKLFSTMRVASASIVDDGDLATALENTKEAMATHPVFDERNSFDSAVAGEMRETAILAILTSLVAIVAYLWFRFQRVTFGLAAVVALVHDVLAVLGCVAIAAAIAGSTGTTVLGLEEFKLNLPMIAAFLTIIGYSLNDTIVVFDRIREVRGRSPDLTAAMINTSLNQTLARTLLTSVTTFIVVSILYAFGGEGIHGFAFCLVGGVLIGTYSSIYVASPALLWLMNRTAKKNSSAPAAKPVAQTT</sequence>
<feature type="domain" description="Protein export membrane protein SecD/SecF C-terminal" evidence="12">
    <location>
        <begin position="831"/>
        <end position="1022"/>
    </location>
</feature>
<dbReference type="FunFam" id="1.20.1640.10:FF:000004">
    <property type="entry name" value="Protein translocase subunit SecD"/>
    <property type="match status" value="1"/>
</dbReference>
<dbReference type="GO" id="GO:0065002">
    <property type="term" value="P:intracellular protein transmembrane transport"/>
    <property type="evidence" value="ECO:0007669"/>
    <property type="project" value="UniProtKB-UniRule"/>
</dbReference>
<dbReference type="InterPro" id="IPR055344">
    <property type="entry name" value="SecD_SecF_C_bact"/>
</dbReference>
<feature type="transmembrane region" description="Helical" evidence="9">
    <location>
        <begin position="852"/>
        <end position="869"/>
    </location>
</feature>
<feature type="transmembrane region" description="Helical" evidence="9">
    <location>
        <begin position="966"/>
        <end position="987"/>
    </location>
</feature>
<reference evidence="14 15" key="1">
    <citation type="submission" date="2019-02" db="EMBL/GenBank/DDBJ databases">
        <title>Deep-cultivation of Planctomycetes and their phenomic and genomic characterization uncovers novel biology.</title>
        <authorList>
            <person name="Wiegand S."/>
            <person name="Jogler M."/>
            <person name="Boedeker C."/>
            <person name="Pinto D."/>
            <person name="Vollmers J."/>
            <person name="Rivas-Marin E."/>
            <person name="Kohn T."/>
            <person name="Peeters S.H."/>
            <person name="Heuer A."/>
            <person name="Rast P."/>
            <person name="Oberbeckmann S."/>
            <person name="Bunk B."/>
            <person name="Jeske O."/>
            <person name="Meyerdierks A."/>
            <person name="Storesund J.E."/>
            <person name="Kallscheuer N."/>
            <person name="Luecker S."/>
            <person name="Lage O.M."/>
            <person name="Pohl T."/>
            <person name="Merkel B.J."/>
            <person name="Hornburger P."/>
            <person name="Mueller R.-W."/>
            <person name="Bruemmer F."/>
            <person name="Labrenz M."/>
            <person name="Spormann A.M."/>
            <person name="Op den Camp H."/>
            <person name="Overmann J."/>
            <person name="Amann R."/>
            <person name="Jetten M.S.M."/>
            <person name="Mascher T."/>
            <person name="Medema M.H."/>
            <person name="Devos D.P."/>
            <person name="Kaster A.-K."/>
            <person name="Ovreas L."/>
            <person name="Rohde M."/>
            <person name="Galperin M.Y."/>
            <person name="Jogler C."/>
        </authorList>
    </citation>
    <scope>NUCLEOTIDE SEQUENCE [LARGE SCALE GENOMIC DNA]</scope>
    <source>
        <strain evidence="14 15">Pan189</strain>
    </source>
</reference>
<evidence type="ECO:0000256" key="8">
    <source>
        <dbReference type="ARBA" id="ARBA00023136"/>
    </source>
</evidence>
<dbReference type="NCBIfam" id="TIGR00916">
    <property type="entry name" value="2A0604s01"/>
    <property type="match status" value="1"/>
</dbReference>
<dbReference type="GO" id="GO:0043952">
    <property type="term" value="P:protein transport by the Sec complex"/>
    <property type="evidence" value="ECO:0007669"/>
    <property type="project" value="UniProtKB-UniRule"/>
</dbReference>
<keyword evidence="15" id="KW-1185">Reference proteome</keyword>
<comment type="subunit">
    <text evidence="9">Forms a complex with SecF. Part of the essential Sec protein translocation apparatus which comprises SecA, SecYEG and auxiliary proteins SecDF. Other proteins may also be involved.</text>
</comment>
<keyword evidence="4 9" id="KW-0812">Transmembrane</keyword>
<dbReference type="InterPro" id="IPR022645">
    <property type="entry name" value="SecD/SecF_bac"/>
</dbReference>
<evidence type="ECO:0000259" key="13">
    <source>
        <dbReference type="Pfam" id="PF22599"/>
    </source>
</evidence>
<dbReference type="InterPro" id="IPR054384">
    <property type="entry name" value="SecDF_P1_head"/>
</dbReference>
<feature type="transmembrane region" description="Helical" evidence="9">
    <location>
        <begin position="574"/>
        <end position="591"/>
    </location>
</feature>
<evidence type="ECO:0000256" key="5">
    <source>
        <dbReference type="ARBA" id="ARBA00022927"/>
    </source>
</evidence>
<dbReference type="NCBIfam" id="TIGR01129">
    <property type="entry name" value="secD"/>
    <property type="match status" value="1"/>
</dbReference>
<evidence type="ECO:0000256" key="10">
    <source>
        <dbReference type="HAMAP-Rule" id="MF_01464"/>
    </source>
</evidence>
<dbReference type="GO" id="GO:0015450">
    <property type="term" value="F:protein-transporting ATPase activity"/>
    <property type="evidence" value="ECO:0007669"/>
    <property type="project" value="InterPro"/>
</dbReference>
<feature type="compositionally biased region" description="Polar residues" evidence="11">
    <location>
        <begin position="670"/>
        <end position="689"/>
    </location>
</feature>
<dbReference type="OrthoDB" id="9805019at2"/>
<feature type="transmembrane region" description="Helical" evidence="9">
    <location>
        <begin position="921"/>
        <end position="940"/>
    </location>
</feature>
<accession>A0A517R1W2</accession>
<feature type="transmembrane region" description="Helical" evidence="9">
    <location>
        <begin position="35"/>
        <end position="56"/>
    </location>
</feature>
<dbReference type="PANTHER" id="PTHR30081:SF1">
    <property type="entry name" value="PROTEIN TRANSLOCASE SUBUNIT SECD"/>
    <property type="match status" value="1"/>
</dbReference>
<comment type="subunit">
    <text evidence="10">Forms a complex with SecD. Part of the essential Sec protein translocation apparatus which comprises SecA, SecYEG and auxiliary proteins SecDF. Other proteins may also be involved.</text>
</comment>
<keyword evidence="5 9" id="KW-0653">Protein transport</keyword>
<feature type="region of interest" description="Disordered" evidence="11">
    <location>
        <begin position="654"/>
        <end position="695"/>
    </location>
</feature>
<dbReference type="AlphaFoldDB" id="A0A517R1W2"/>
<evidence type="ECO:0000256" key="3">
    <source>
        <dbReference type="ARBA" id="ARBA00022475"/>
    </source>
</evidence>
<dbReference type="NCBIfam" id="TIGR00966">
    <property type="entry name" value="transloc_SecF"/>
    <property type="match status" value="1"/>
</dbReference>
<dbReference type="InterPro" id="IPR048634">
    <property type="entry name" value="SecD_SecF_C"/>
</dbReference>
<dbReference type="Pfam" id="PF22599">
    <property type="entry name" value="SecDF_P1_head"/>
    <property type="match status" value="1"/>
</dbReference>
<dbReference type="HAMAP" id="MF_01463_B">
    <property type="entry name" value="SecD_B"/>
    <property type="match status" value="1"/>
</dbReference>
<name>A0A517R1W2_9PLAN</name>
<dbReference type="InterPro" id="IPR022646">
    <property type="entry name" value="SecD/SecF_CS"/>
</dbReference>
<comment type="subcellular location">
    <subcellularLocation>
        <location evidence="1 9">Cell membrane</location>
        <topology evidence="1 9">Multi-pass membrane protein</topology>
    </subcellularLocation>
</comment>
<comment type="similarity">
    <text evidence="10">Belongs to the SecD/SecF family. SecF subfamily.</text>
</comment>
<dbReference type="GO" id="GO:0005886">
    <property type="term" value="C:plasma membrane"/>
    <property type="evidence" value="ECO:0007669"/>
    <property type="project" value="UniProtKB-SubCell"/>
</dbReference>
<feature type="transmembrane region" description="Helical" evidence="9">
    <location>
        <begin position="517"/>
        <end position="541"/>
    </location>
</feature>
<feature type="transmembrane region" description="Helical" evidence="9">
    <location>
        <begin position="422"/>
        <end position="442"/>
    </location>
</feature>
<keyword evidence="2 9" id="KW-0813">Transport</keyword>
<comment type="similarity">
    <text evidence="9">Belongs to the SecD/SecF family. SecD subfamily.</text>
</comment>